<gene>
    <name evidence="1" type="ORF">PFISCL1PPCAC_7564</name>
</gene>
<keyword evidence="2" id="KW-1185">Reference proteome</keyword>
<comment type="caution">
    <text evidence="1">The sequence shown here is derived from an EMBL/GenBank/DDBJ whole genome shotgun (WGS) entry which is preliminary data.</text>
</comment>
<protein>
    <recommendedName>
        <fullName evidence="3">Secreted protein</fullName>
    </recommendedName>
</protein>
<dbReference type="AlphaFoldDB" id="A0AAV5V9H7"/>
<evidence type="ECO:0008006" key="3">
    <source>
        <dbReference type="Google" id="ProtNLM"/>
    </source>
</evidence>
<proteinExistence type="predicted"/>
<evidence type="ECO:0000313" key="1">
    <source>
        <dbReference type="EMBL" id="GMT16267.1"/>
    </source>
</evidence>
<reference evidence="1" key="1">
    <citation type="submission" date="2023-10" db="EMBL/GenBank/DDBJ databases">
        <title>Genome assembly of Pristionchus species.</title>
        <authorList>
            <person name="Yoshida K."/>
            <person name="Sommer R.J."/>
        </authorList>
    </citation>
    <scope>NUCLEOTIDE SEQUENCE</scope>
    <source>
        <strain evidence="1">RS5133</strain>
    </source>
</reference>
<accession>A0AAV5V9H7</accession>
<sequence>MMARSISCLRFSSSEPLGTGVCCFSRLHLHRTSVRRILALAFVANRSLAAHHNHAARLLLQLFGSQAARAQNTADKFVLGLNRGASSAYQE</sequence>
<organism evidence="1 2">
    <name type="scientific">Pristionchus fissidentatus</name>
    <dbReference type="NCBI Taxonomy" id="1538716"/>
    <lineage>
        <taxon>Eukaryota</taxon>
        <taxon>Metazoa</taxon>
        <taxon>Ecdysozoa</taxon>
        <taxon>Nematoda</taxon>
        <taxon>Chromadorea</taxon>
        <taxon>Rhabditida</taxon>
        <taxon>Rhabditina</taxon>
        <taxon>Diplogasteromorpha</taxon>
        <taxon>Diplogasteroidea</taxon>
        <taxon>Neodiplogasteridae</taxon>
        <taxon>Pristionchus</taxon>
    </lineage>
</organism>
<dbReference type="EMBL" id="BTSY01000002">
    <property type="protein sequence ID" value="GMT16267.1"/>
    <property type="molecule type" value="Genomic_DNA"/>
</dbReference>
<dbReference type="Proteomes" id="UP001432322">
    <property type="component" value="Unassembled WGS sequence"/>
</dbReference>
<name>A0AAV5V9H7_9BILA</name>
<evidence type="ECO:0000313" key="2">
    <source>
        <dbReference type="Proteomes" id="UP001432322"/>
    </source>
</evidence>